<name>A0A562T0U8_CHIJA</name>
<keyword evidence="1" id="KW-0238">DNA-binding</keyword>
<comment type="caution">
    <text evidence="3">The sequence shown here is derived from an EMBL/GenBank/DDBJ whole genome shotgun (WGS) entry which is preliminary data.</text>
</comment>
<sequence>MTIGEHIMLLRKQKGLSQADLGKQIGTSGDIIGRYERNIMTPSIEVIIKIADALAVSIDYLVGKTNLVLDKTTLKRLEDINALPGEAKDYILNHIDIMIRDFKNKKTYSHK</sequence>
<dbReference type="RefSeq" id="WP_145716533.1">
    <property type="nucleotide sequence ID" value="NZ_BAAAFY010000005.1"/>
</dbReference>
<dbReference type="Proteomes" id="UP000316778">
    <property type="component" value="Unassembled WGS sequence"/>
</dbReference>
<evidence type="ECO:0000259" key="2">
    <source>
        <dbReference type="PROSITE" id="PS50943"/>
    </source>
</evidence>
<dbReference type="PANTHER" id="PTHR46558:SF11">
    <property type="entry name" value="HTH-TYPE TRANSCRIPTIONAL REGULATOR XRE"/>
    <property type="match status" value="1"/>
</dbReference>
<dbReference type="Pfam" id="PF01381">
    <property type="entry name" value="HTH_3"/>
    <property type="match status" value="1"/>
</dbReference>
<feature type="domain" description="HTH cro/C1-type" evidence="2">
    <location>
        <begin position="10"/>
        <end position="61"/>
    </location>
</feature>
<dbReference type="CDD" id="cd00093">
    <property type="entry name" value="HTH_XRE"/>
    <property type="match status" value="1"/>
</dbReference>
<protein>
    <submittedName>
        <fullName evidence="3">Helix-turn-helix protein</fullName>
    </submittedName>
</protein>
<proteinExistence type="predicted"/>
<gene>
    <name evidence="3" type="ORF">LX66_3860</name>
</gene>
<evidence type="ECO:0000313" key="3">
    <source>
        <dbReference type="EMBL" id="TWI86600.1"/>
    </source>
</evidence>
<dbReference type="OrthoDB" id="881869at2"/>
<dbReference type="EMBL" id="VLLG01000004">
    <property type="protein sequence ID" value="TWI86600.1"/>
    <property type="molecule type" value="Genomic_DNA"/>
</dbReference>
<dbReference type="InterPro" id="IPR001387">
    <property type="entry name" value="Cro/C1-type_HTH"/>
</dbReference>
<evidence type="ECO:0000313" key="4">
    <source>
        <dbReference type="Proteomes" id="UP000316778"/>
    </source>
</evidence>
<accession>A0A562T0U8</accession>
<evidence type="ECO:0000256" key="1">
    <source>
        <dbReference type="ARBA" id="ARBA00023125"/>
    </source>
</evidence>
<reference evidence="3 4" key="1">
    <citation type="journal article" date="2013" name="Stand. Genomic Sci.">
        <title>Genomic Encyclopedia of Type Strains, Phase I: The one thousand microbial genomes (KMG-I) project.</title>
        <authorList>
            <person name="Kyrpides N.C."/>
            <person name="Woyke T."/>
            <person name="Eisen J.A."/>
            <person name="Garrity G."/>
            <person name="Lilburn T.G."/>
            <person name="Beck B.J."/>
            <person name="Whitman W.B."/>
            <person name="Hugenholtz P."/>
            <person name="Klenk H.P."/>
        </authorList>
    </citation>
    <scope>NUCLEOTIDE SEQUENCE [LARGE SCALE GENOMIC DNA]</scope>
    <source>
        <strain evidence="3 4">DSM 13484</strain>
    </source>
</reference>
<dbReference type="SUPFAM" id="SSF47413">
    <property type="entry name" value="lambda repressor-like DNA-binding domains"/>
    <property type="match status" value="1"/>
</dbReference>
<dbReference type="InterPro" id="IPR010982">
    <property type="entry name" value="Lambda_DNA-bd_dom_sf"/>
</dbReference>
<organism evidence="3 4">
    <name type="scientific">Chitinophaga japonensis</name>
    <name type="common">Flexibacter japonensis</name>
    <dbReference type="NCBI Taxonomy" id="104662"/>
    <lineage>
        <taxon>Bacteria</taxon>
        <taxon>Pseudomonadati</taxon>
        <taxon>Bacteroidota</taxon>
        <taxon>Chitinophagia</taxon>
        <taxon>Chitinophagales</taxon>
        <taxon>Chitinophagaceae</taxon>
        <taxon>Chitinophaga</taxon>
    </lineage>
</organism>
<dbReference type="AlphaFoldDB" id="A0A562T0U8"/>
<dbReference type="GO" id="GO:0003677">
    <property type="term" value="F:DNA binding"/>
    <property type="evidence" value="ECO:0007669"/>
    <property type="project" value="UniProtKB-KW"/>
</dbReference>
<dbReference type="Gene3D" id="1.10.260.40">
    <property type="entry name" value="lambda repressor-like DNA-binding domains"/>
    <property type="match status" value="1"/>
</dbReference>
<dbReference type="PROSITE" id="PS50943">
    <property type="entry name" value="HTH_CROC1"/>
    <property type="match status" value="1"/>
</dbReference>
<dbReference type="InterPro" id="IPR049639">
    <property type="entry name" value="RstR"/>
</dbReference>
<dbReference type="PANTHER" id="PTHR46558">
    <property type="entry name" value="TRACRIPTIONAL REGULATORY PROTEIN-RELATED-RELATED"/>
    <property type="match status" value="1"/>
</dbReference>
<keyword evidence="4" id="KW-1185">Reference proteome</keyword>
<dbReference type="SMART" id="SM00530">
    <property type="entry name" value="HTH_XRE"/>
    <property type="match status" value="1"/>
</dbReference>
<dbReference type="NCBIfam" id="NF041951">
    <property type="entry name" value="phage_RstR"/>
    <property type="match status" value="1"/>
</dbReference>